<evidence type="ECO:0000256" key="1">
    <source>
        <dbReference type="PROSITE-ProRule" id="PRU00169"/>
    </source>
</evidence>
<dbReference type="Gene3D" id="3.30.70.270">
    <property type="match status" value="1"/>
</dbReference>
<dbReference type="InterPro" id="IPR000700">
    <property type="entry name" value="PAS-assoc_C"/>
</dbReference>
<protein>
    <recommendedName>
        <fullName evidence="9">EAL domain-containing protein</fullName>
    </recommendedName>
</protein>
<feature type="domain" description="Response regulatory" evidence="2">
    <location>
        <begin position="9"/>
        <end position="126"/>
    </location>
</feature>
<feature type="domain" description="EAL" evidence="5">
    <location>
        <begin position="669"/>
        <end position="923"/>
    </location>
</feature>
<dbReference type="Gene3D" id="3.20.20.450">
    <property type="entry name" value="EAL domain"/>
    <property type="match status" value="1"/>
</dbReference>
<dbReference type="SUPFAM" id="SSF52172">
    <property type="entry name" value="CheY-like"/>
    <property type="match status" value="2"/>
</dbReference>
<dbReference type="PROSITE" id="PS50883">
    <property type="entry name" value="EAL"/>
    <property type="match status" value="1"/>
</dbReference>
<evidence type="ECO:0000313" key="8">
    <source>
        <dbReference type="Proteomes" id="UP000653056"/>
    </source>
</evidence>
<dbReference type="CDD" id="cd01948">
    <property type="entry name" value="EAL"/>
    <property type="match status" value="1"/>
</dbReference>
<dbReference type="InterPro" id="IPR011006">
    <property type="entry name" value="CheY-like_superfamily"/>
</dbReference>
<dbReference type="NCBIfam" id="TIGR00254">
    <property type="entry name" value="GGDEF"/>
    <property type="match status" value="1"/>
</dbReference>
<evidence type="ECO:0000313" key="7">
    <source>
        <dbReference type="EMBL" id="GGX82273.1"/>
    </source>
</evidence>
<dbReference type="InterPro" id="IPR029787">
    <property type="entry name" value="Nucleotide_cyclase"/>
</dbReference>
<dbReference type="NCBIfam" id="TIGR00229">
    <property type="entry name" value="sensory_box"/>
    <property type="match status" value="2"/>
</dbReference>
<proteinExistence type="predicted"/>
<dbReference type="SMART" id="SM00052">
    <property type="entry name" value="EAL"/>
    <property type="match status" value="1"/>
</dbReference>
<gene>
    <name evidence="7" type="ORF">GCM10007160_07060</name>
</gene>
<evidence type="ECO:0000259" key="2">
    <source>
        <dbReference type="PROSITE" id="PS50110"/>
    </source>
</evidence>
<keyword evidence="8" id="KW-1185">Reference proteome</keyword>
<dbReference type="PROSITE" id="PS50112">
    <property type="entry name" value="PAS"/>
    <property type="match status" value="3"/>
</dbReference>
<dbReference type="InterPro" id="IPR052155">
    <property type="entry name" value="Biofilm_reg_signaling"/>
</dbReference>
<evidence type="ECO:0008006" key="9">
    <source>
        <dbReference type="Google" id="ProtNLM"/>
    </source>
</evidence>
<dbReference type="SUPFAM" id="SSF55785">
    <property type="entry name" value="PYP-like sensor domain (PAS domain)"/>
    <property type="match status" value="3"/>
</dbReference>
<feature type="domain" description="PAS" evidence="3">
    <location>
        <begin position="139"/>
        <end position="199"/>
    </location>
</feature>
<feature type="domain" description="PAS" evidence="3">
    <location>
        <begin position="265"/>
        <end position="310"/>
    </location>
</feature>
<sequence length="1069" mass="121826">MSIQNHLLRILLIEDDEDDFLIIRNLLREANHLSCQLDWLGTYEEGKAAIGSEKYDLVLIGYRLGGESGLELVHYASRAGIRTPLILLTGQEEDELDINAIELGAADYLVKREMTNSILARSIRYAVERSHSIEVLAESEKRYRLLFEANPEPMYIHHRETLAVLAVNRAVLNLLGYSYNEIMGMRVPDLLTPAEQQRFHVHYQEIDSASATPKVGVWVLKCKDGSEVSAEITAHDYVFNEQPARLILANDITEQIKASNEAKRRERAFHQLLSDGRDALLVIDSEGLVRYANPAAVSLFWSTTERLMQRCFELPVVNDSLFEWTVFVEGEGHVIVEVQRSQTEWDGETMFLFSLRDIRQRKEAEKQLHLLKRSIESSYNGIAIADALAPDIPLIYVNPAFERITGYVAEDVVGLNCRFLQSGDRHQPGVEQIRLGLNEQREIYTVLRNFRKDGSPFWNELYITPVRDEDDVVSHYVSVLNDISEKKRFEAELAFHISHDVLTGLPNRSLIEDRLVQGCQFAKRYQRSLAVILLDLDGFKPINDSMGHAAGDQVLVEVANRLKQQIRPGDTAARLGGDEFVVLLPDLFRQEDALQVTERLLSNIALPYQIGDAELRITASAGIVVSDGEEKNPLGLVQQADLAMYKAKKRGRNNFQWYTNDLNQQVSERVTLRNELQKAIECGGFEIYFQPQVDANGQNLVGMEALLRWHHSELGFISPASVISIAEDTGQIFSLNRWVMETACRYIKSLYDQGLVDIPVAVNISPLQFQRDHFVDLVRQVLERTQLEAKFLELELTETILLDNAERAVQTLHELKNLGVRLAIDDFGTGFSSLGYLKRLPIDKIKIDRTFIKEIIRDQHDAAITQGIISMVHHLGLQVVAEGVETEPQFAFLRKSQCDAYQGYYFSKPLPLEKLRDYLQQHQETPSVKLPRRDGDESIQTLLLLDDEENILRALSRVLRREGYRILTASRAHDAFELLAKHEVQVILSDQRMPEMNGTAFFSRVKDLYPDTIRIVLSGYTDLQSVTEAINEGAIYKFLTKPWNDEQLRLDIKQAFQHYAMARDKGTPL</sequence>
<dbReference type="Gene3D" id="3.40.50.2300">
    <property type="match status" value="2"/>
</dbReference>
<evidence type="ECO:0000259" key="5">
    <source>
        <dbReference type="PROSITE" id="PS50883"/>
    </source>
</evidence>
<dbReference type="SUPFAM" id="SSF55073">
    <property type="entry name" value="Nucleotide cyclase"/>
    <property type="match status" value="1"/>
</dbReference>
<dbReference type="CDD" id="cd00130">
    <property type="entry name" value="PAS"/>
    <property type="match status" value="2"/>
</dbReference>
<comment type="caution">
    <text evidence="7">The sequence shown here is derived from an EMBL/GenBank/DDBJ whole genome shotgun (WGS) entry which is preliminary data.</text>
</comment>
<comment type="caution">
    <text evidence="1">Lacks conserved residue(s) required for the propagation of feature annotation.</text>
</comment>
<dbReference type="InterPro" id="IPR035965">
    <property type="entry name" value="PAS-like_dom_sf"/>
</dbReference>
<feature type="domain" description="GGDEF" evidence="6">
    <location>
        <begin position="527"/>
        <end position="660"/>
    </location>
</feature>
<dbReference type="PROSITE" id="PS50887">
    <property type="entry name" value="GGDEF"/>
    <property type="match status" value="1"/>
</dbReference>
<reference evidence="8" key="1">
    <citation type="journal article" date="2019" name="Int. J. Syst. Evol. Microbiol.">
        <title>The Global Catalogue of Microorganisms (GCM) 10K type strain sequencing project: providing services to taxonomists for standard genome sequencing and annotation.</title>
        <authorList>
            <consortium name="The Broad Institute Genomics Platform"/>
            <consortium name="The Broad Institute Genome Sequencing Center for Infectious Disease"/>
            <person name="Wu L."/>
            <person name="Ma J."/>
        </authorList>
    </citation>
    <scope>NUCLEOTIDE SEQUENCE [LARGE SCALE GENOMIC DNA]</scope>
    <source>
        <strain evidence="8">KCTC 22228</strain>
    </source>
</reference>
<evidence type="ECO:0000259" key="4">
    <source>
        <dbReference type="PROSITE" id="PS50113"/>
    </source>
</evidence>
<feature type="domain" description="PAC" evidence="4">
    <location>
        <begin position="441"/>
        <end position="495"/>
    </location>
</feature>
<dbReference type="Pfam" id="PF00072">
    <property type="entry name" value="Response_reg"/>
    <property type="match status" value="2"/>
</dbReference>
<dbReference type="InterPro" id="IPR001633">
    <property type="entry name" value="EAL_dom"/>
</dbReference>
<evidence type="ECO:0000259" key="3">
    <source>
        <dbReference type="PROSITE" id="PS50112"/>
    </source>
</evidence>
<dbReference type="RefSeq" id="WP_189466275.1">
    <property type="nucleotide sequence ID" value="NZ_BMXS01000002.1"/>
</dbReference>
<dbReference type="InterPro" id="IPR001789">
    <property type="entry name" value="Sig_transdc_resp-reg_receiver"/>
</dbReference>
<feature type="domain" description="PAS" evidence="3">
    <location>
        <begin position="367"/>
        <end position="414"/>
    </location>
</feature>
<dbReference type="InterPro" id="IPR043128">
    <property type="entry name" value="Rev_trsase/Diguanyl_cyclase"/>
</dbReference>
<dbReference type="SMART" id="SM00267">
    <property type="entry name" value="GGDEF"/>
    <property type="match status" value="1"/>
</dbReference>
<organism evidence="7 8">
    <name type="scientific">Litchfieldella qijiaojingensis</name>
    <dbReference type="NCBI Taxonomy" id="980347"/>
    <lineage>
        <taxon>Bacteria</taxon>
        <taxon>Pseudomonadati</taxon>
        <taxon>Pseudomonadota</taxon>
        <taxon>Gammaproteobacteria</taxon>
        <taxon>Oceanospirillales</taxon>
        <taxon>Halomonadaceae</taxon>
        <taxon>Litchfieldella</taxon>
    </lineage>
</organism>
<feature type="modified residue" description="4-aspartylphosphate" evidence="1">
    <location>
        <position position="990"/>
    </location>
</feature>
<dbReference type="SMART" id="SM00091">
    <property type="entry name" value="PAS"/>
    <property type="match status" value="3"/>
</dbReference>
<name>A0ABQ2YFG0_9GAMM</name>
<dbReference type="SMART" id="SM00086">
    <property type="entry name" value="PAC"/>
    <property type="match status" value="2"/>
</dbReference>
<dbReference type="CDD" id="cd01949">
    <property type="entry name" value="GGDEF"/>
    <property type="match status" value="1"/>
</dbReference>
<dbReference type="InterPro" id="IPR035919">
    <property type="entry name" value="EAL_sf"/>
</dbReference>
<keyword evidence="1" id="KW-0597">Phosphoprotein</keyword>
<dbReference type="PANTHER" id="PTHR44757:SF2">
    <property type="entry name" value="BIOFILM ARCHITECTURE MAINTENANCE PROTEIN MBAA"/>
    <property type="match status" value="1"/>
</dbReference>
<dbReference type="SMART" id="SM00448">
    <property type="entry name" value="REC"/>
    <property type="match status" value="2"/>
</dbReference>
<dbReference type="Gene3D" id="3.30.450.20">
    <property type="entry name" value="PAS domain"/>
    <property type="match status" value="3"/>
</dbReference>
<dbReference type="SUPFAM" id="SSF141868">
    <property type="entry name" value="EAL domain-like"/>
    <property type="match status" value="1"/>
</dbReference>
<evidence type="ECO:0000259" key="6">
    <source>
        <dbReference type="PROSITE" id="PS50887"/>
    </source>
</evidence>
<dbReference type="EMBL" id="BMXS01000002">
    <property type="protein sequence ID" value="GGX82273.1"/>
    <property type="molecule type" value="Genomic_DNA"/>
</dbReference>
<dbReference type="Pfam" id="PF13426">
    <property type="entry name" value="PAS_9"/>
    <property type="match status" value="2"/>
</dbReference>
<dbReference type="InterPro" id="IPR000014">
    <property type="entry name" value="PAS"/>
</dbReference>
<dbReference type="CDD" id="cd00156">
    <property type="entry name" value="REC"/>
    <property type="match status" value="1"/>
</dbReference>
<dbReference type="PANTHER" id="PTHR44757">
    <property type="entry name" value="DIGUANYLATE CYCLASE DGCP"/>
    <property type="match status" value="1"/>
</dbReference>
<dbReference type="InterPro" id="IPR000160">
    <property type="entry name" value="GGDEF_dom"/>
</dbReference>
<dbReference type="Pfam" id="PF00990">
    <property type="entry name" value="GGDEF"/>
    <property type="match status" value="1"/>
</dbReference>
<feature type="domain" description="Response regulatory" evidence="2">
    <location>
        <begin position="941"/>
        <end position="1056"/>
    </location>
</feature>
<dbReference type="Proteomes" id="UP000653056">
    <property type="component" value="Unassembled WGS sequence"/>
</dbReference>
<dbReference type="InterPro" id="IPR001610">
    <property type="entry name" value="PAC"/>
</dbReference>
<dbReference type="PROSITE" id="PS50110">
    <property type="entry name" value="RESPONSE_REGULATORY"/>
    <property type="match status" value="2"/>
</dbReference>
<dbReference type="Pfam" id="PF00563">
    <property type="entry name" value="EAL"/>
    <property type="match status" value="1"/>
</dbReference>
<accession>A0ABQ2YFG0</accession>
<dbReference type="PROSITE" id="PS50113">
    <property type="entry name" value="PAC"/>
    <property type="match status" value="1"/>
</dbReference>
<dbReference type="CDD" id="cd17569">
    <property type="entry name" value="REC_HupR-like"/>
    <property type="match status" value="1"/>
</dbReference>